<proteinExistence type="predicted"/>
<dbReference type="Gene3D" id="2.30.110.10">
    <property type="entry name" value="Electron Transport, Fmn-binding Protein, Chain A"/>
    <property type="match status" value="1"/>
</dbReference>
<organism evidence="1 2">
    <name type="scientific">Neptunomonas qingdaonensis</name>
    <dbReference type="NCBI Taxonomy" id="1045558"/>
    <lineage>
        <taxon>Bacteria</taxon>
        <taxon>Pseudomonadati</taxon>
        <taxon>Pseudomonadota</taxon>
        <taxon>Gammaproteobacteria</taxon>
        <taxon>Oceanospirillales</taxon>
        <taxon>Oceanospirillaceae</taxon>
        <taxon>Neptunomonas</taxon>
    </lineage>
</organism>
<protein>
    <submittedName>
        <fullName evidence="1">Transcriptional regulator</fullName>
    </submittedName>
</protein>
<dbReference type="STRING" id="1045558.SAMN05216175_102294"/>
<keyword evidence="2" id="KW-1185">Reference proteome</keyword>
<sequence>MLPGIVGLKVELSNIEGKLKLGQLRKKEDQVGVYNALTQSSNLQDQALAHYMKKINSGTGGT</sequence>
<reference evidence="2" key="1">
    <citation type="submission" date="2016-10" db="EMBL/GenBank/DDBJ databases">
        <authorList>
            <person name="Varghese N."/>
            <person name="Submissions S."/>
        </authorList>
    </citation>
    <scope>NUCLEOTIDE SEQUENCE [LARGE SCALE GENOMIC DNA]</scope>
    <source>
        <strain evidence="2">CGMCC 1.10971</strain>
    </source>
</reference>
<gene>
    <name evidence="1" type="ORF">SAMN05216175_102294</name>
</gene>
<evidence type="ECO:0000313" key="2">
    <source>
        <dbReference type="Proteomes" id="UP000198623"/>
    </source>
</evidence>
<dbReference type="AlphaFoldDB" id="A0A1I2NAX5"/>
<dbReference type="EMBL" id="FOOU01000002">
    <property type="protein sequence ID" value="SFF98656.1"/>
    <property type="molecule type" value="Genomic_DNA"/>
</dbReference>
<dbReference type="Proteomes" id="UP000198623">
    <property type="component" value="Unassembled WGS sequence"/>
</dbReference>
<name>A0A1I2NAX5_9GAMM</name>
<evidence type="ECO:0000313" key="1">
    <source>
        <dbReference type="EMBL" id="SFF98656.1"/>
    </source>
</evidence>
<dbReference type="RefSeq" id="WP_198064063.1">
    <property type="nucleotide sequence ID" value="NZ_FOOU01000002.1"/>
</dbReference>
<accession>A0A1I2NAX5</accession>
<dbReference type="InterPro" id="IPR012349">
    <property type="entry name" value="Split_barrel_FMN-bd"/>
</dbReference>